<keyword evidence="4" id="KW-0479">Metal-binding</keyword>
<feature type="chain" id="PRO_5037538323" evidence="7">
    <location>
        <begin position="24"/>
        <end position="304"/>
    </location>
</feature>
<dbReference type="PANTHER" id="PTHR42953:SF1">
    <property type="entry name" value="METAL-BINDING PROTEIN HI_0362-RELATED"/>
    <property type="match status" value="1"/>
</dbReference>
<evidence type="ECO:0000256" key="3">
    <source>
        <dbReference type="ARBA" id="ARBA00022448"/>
    </source>
</evidence>
<dbReference type="PRINTS" id="PR00690">
    <property type="entry name" value="ADHESNFAMILY"/>
</dbReference>
<keyword evidence="3 6" id="KW-0813">Transport</keyword>
<comment type="subcellular location">
    <subcellularLocation>
        <location evidence="1">Cell envelope</location>
    </subcellularLocation>
</comment>
<dbReference type="GO" id="GO:0030001">
    <property type="term" value="P:metal ion transport"/>
    <property type="evidence" value="ECO:0007669"/>
    <property type="project" value="InterPro"/>
</dbReference>
<evidence type="ECO:0000256" key="7">
    <source>
        <dbReference type="SAM" id="SignalP"/>
    </source>
</evidence>
<evidence type="ECO:0000256" key="4">
    <source>
        <dbReference type="ARBA" id="ARBA00022723"/>
    </source>
</evidence>
<evidence type="ECO:0000256" key="1">
    <source>
        <dbReference type="ARBA" id="ARBA00004196"/>
    </source>
</evidence>
<protein>
    <submittedName>
        <fullName evidence="8">Zinc ABC transporter substrate-binding protein</fullName>
    </submittedName>
</protein>
<name>A0A975CGF5_9BURK</name>
<dbReference type="GO" id="GO:0030313">
    <property type="term" value="C:cell envelope"/>
    <property type="evidence" value="ECO:0007669"/>
    <property type="project" value="UniProtKB-SubCell"/>
</dbReference>
<dbReference type="AlphaFoldDB" id="A0A975CGF5"/>
<dbReference type="PRINTS" id="PR00691">
    <property type="entry name" value="ADHESINB"/>
</dbReference>
<keyword evidence="5 7" id="KW-0732">Signal</keyword>
<dbReference type="InterPro" id="IPR006129">
    <property type="entry name" value="AdhesinB"/>
</dbReference>
<dbReference type="EMBL" id="CP071796">
    <property type="protein sequence ID" value="QTD45745.1"/>
    <property type="molecule type" value="Genomic_DNA"/>
</dbReference>
<dbReference type="InterPro" id="IPR006128">
    <property type="entry name" value="Lipoprotein_PsaA-like"/>
</dbReference>
<evidence type="ECO:0000256" key="6">
    <source>
        <dbReference type="RuleBase" id="RU003512"/>
    </source>
</evidence>
<evidence type="ECO:0000313" key="9">
    <source>
        <dbReference type="Proteomes" id="UP000663903"/>
    </source>
</evidence>
<evidence type="ECO:0000256" key="2">
    <source>
        <dbReference type="ARBA" id="ARBA00011028"/>
    </source>
</evidence>
<keyword evidence="9" id="KW-1185">Reference proteome</keyword>
<dbReference type="SUPFAM" id="SSF53807">
    <property type="entry name" value="Helical backbone' metal receptor"/>
    <property type="match status" value="1"/>
</dbReference>
<dbReference type="InterPro" id="IPR006127">
    <property type="entry name" value="ZnuA-like"/>
</dbReference>
<accession>A0A975CGF5</accession>
<proteinExistence type="inferred from homology"/>
<dbReference type="PANTHER" id="PTHR42953">
    <property type="entry name" value="HIGH-AFFINITY ZINC UPTAKE SYSTEM PROTEIN ZNUA-RELATED"/>
    <property type="match status" value="1"/>
</dbReference>
<dbReference type="RefSeq" id="WP_208009492.1">
    <property type="nucleotide sequence ID" value="NZ_CP071796.1"/>
</dbReference>
<dbReference type="Gene3D" id="3.40.50.1980">
    <property type="entry name" value="Nitrogenase molybdenum iron protein domain"/>
    <property type="match status" value="2"/>
</dbReference>
<organism evidence="8 9">
    <name type="scientific">Ottowia testudinis</name>
    <dbReference type="NCBI Taxonomy" id="2816950"/>
    <lineage>
        <taxon>Bacteria</taxon>
        <taxon>Pseudomonadati</taxon>
        <taxon>Pseudomonadota</taxon>
        <taxon>Betaproteobacteria</taxon>
        <taxon>Burkholderiales</taxon>
        <taxon>Comamonadaceae</taxon>
        <taxon>Ottowia</taxon>
    </lineage>
</organism>
<comment type="similarity">
    <text evidence="2 6">Belongs to the bacterial solute-binding protein 9 family.</text>
</comment>
<feature type="signal peptide" evidence="7">
    <location>
        <begin position="1"/>
        <end position="23"/>
    </location>
</feature>
<dbReference type="KEGG" id="otd:J1M35_02160"/>
<dbReference type="Proteomes" id="UP000663903">
    <property type="component" value="Chromosome"/>
</dbReference>
<dbReference type="GO" id="GO:0046872">
    <property type="term" value="F:metal ion binding"/>
    <property type="evidence" value="ECO:0007669"/>
    <property type="project" value="UniProtKB-KW"/>
</dbReference>
<dbReference type="InterPro" id="IPR050492">
    <property type="entry name" value="Bact_metal-bind_prot9"/>
</dbReference>
<sequence>MPFNRRTAFAAALGAALSWPAHAAEPLRVVASFSLLADLVRQVGGERVAVTPLVGPGGDAHVFQPTPAHARQVGQAQLVVSNGLGYEGWMPRLLQSTGYKGPQVIATKGVKAIEGDKGHDHGQHGHGRDDPHAWQSVPNAMVYVKNIEAGLCAADAAGCPAYRANAARYGADLQKLDADIRAAWASVPLAERKVITSHAAYAYYGQAYSVRFLSPQGVSTESEASAKGVAQLVRQIRRDKIKALFVENVSDPRLIEQIARETGVKPAGKLHSDSLTAPGGGAPTYVDMMRANTRALVQALGAAR</sequence>
<gene>
    <name evidence="8" type="ORF">J1M35_02160</name>
</gene>
<dbReference type="GO" id="GO:0007155">
    <property type="term" value="P:cell adhesion"/>
    <property type="evidence" value="ECO:0007669"/>
    <property type="project" value="InterPro"/>
</dbReference>
<evidence type="ECO:0000256" key="5">
    <source>
        <dbReference type="ARBA" id="ARBA00022729"/>
    </source>
</evidence>
<evidence type="ECO:0000313" key="8">
    <source>
        <dbReference type="EMBL" id="QTD45745.1"/>
    </source>
</evidence>
<dbReference type="Pfam" id="PF01297">
    <property type="entry name" value="ZnuA"/>
    <property type="match status" value="1"/>
</dbReference>
<reference evidence="8" key="1">
    <citation type="submission" date="2021-03" db="EMBL/GenBank/DDBJ databases">
        <title>Ottowia sp. 27C isolated from the cloaca of a Giant Asian pond turtle (Heosemys grandis).</title>
        <authorList>
            <person name="Spergser J."/>
            <person name="Busse H.-J."/>
        </authorList>
    </citation>
    <scope>NUCLEOTIDE SEQUENCE</scope>
    <source>
        <strain evidence="8">27C</strain>
    </source>
</reference>